<comment type="caution">
    <text evidence="1">The sequence shown here is derived from an EMBL/GenBank/DDBJ whole genome shotgun (WGS) entry which is preliminary data.</text>
</comment>
<name>A0A4S2MC51_OPIFE</name>
<dbReference type="Proteomes" id="UP000308267">
    <property type="component" value="Unassembled WGS sequence"/>
</dbReference>
<keyword evidence="2" id="KW-1185">Reference proteome</keyword>
<accession>A0A4S2MC51</accession>
<evidence type="ECO:0000313" key="2">
    <source>
        <dbReference type="Proteomes" id="UP000308267"/>
    </source>
</evidence>
<organism evidence="1 2">
    <name type="scientific">Opisthorchis felineus</name>
    <dbReference type="NCBI Taxonomy" id="147828"/>
    <lineage>
        <taxon>Eukaryota</taxon>
        <taxon>Metazoa</taxon>
        <taxon>Spiralia</taxon>
        <taxon>Lophotrochozoa</taxon>
        <taxon>Platyhelminthes</taxon>
        <taxon>Trematoda</taxon>
        <taxon>Digenea</taxon>
        <taxon>Opisthorchiida</taxon>
        <taxon>Opisthorchiata</taxon>
        <taxon>Opisthorchiidae</taxon>
        <taxon>Opisthorchis</taxon>
    </lineage>
</organism>
<sequence length="72" mass="7952">MGWIRLSYRQYVNMSAARFTVSVGRSVSWVVHCVTGAQPHHGRALSSAEGTRACALASPLHSTKTDEEFKLF</sequence>
<gene>
    <name evidence="1" type="ORF">CRM22_001085</name>
</gene>
<dbReference type="AlphaFoldDB" id="A0A4S2MC51"/>
<dbReference type="EMBL" id="SJOL01002074">
    <property type="protein sequence ID" value="TGZ74163.1"/>
    <property type="molecule type" value="Genomic_DNA"/>
</dbReference>
<protein>
    <submittedName>
        <fullName evidence="1">Uncharacterized protein</fullName>
    </submittedName>
</protein>
<evidence type="ECO:0000313" key="1">
    <source>
        <dbReference type="EMBL" id="TGZ74163.1"/>
    </source>
</evidence>
<proteinExistence type="predicted"/>
<reference evidence="1 2" key="1">
    <citation type="journal article" date="2019" name="BMC Genomics">
        <title>New insights from Opisthorchis felineus genome: update on genomics of the epidemiologically important liver flukes.</title>
        <authorList>
            <person name="Ershov N.I."/>
            <person name="Mordvinov V.A."/>
            <person name="Prokhortchouk E.B."/>
            <person name="Pakharukova M.Y."/>
            <person name="Gunbin K.V."/>
            <person name="Ustyantsev K."/>
            <person name="Genaev M.A."/>
            <person name="Blinov A.G."/>
            <person name="Mazur A."/>
            <person name="Boulygina E."/>
            <person name="Tsygankova S."/>
            <person name="Khrameeva E."/>
            <person name="Chekanov N."/>
            <person name="Fan G."/>
            <person name="Xiao A."/>
            <person name="Zhang H."/>
            <person name="Xu X."/>
            <person name="Yang H."/>
            <person name="Solovyev V."/>
            <person name="Lee S.M."/>
            <person name="Liu X."/>
            <person name="Afonnikov D.A."/>
            <person name="Skryabin K.G."/>
        </authorList>
    </citation>
    <scope>NUCLEOTIDE SEQUENCE [LARGE SCALE GENOMIC DNA]</scope>
    <source>
        <strain evidence="1">AK-0245</strain>
        <tissue evidence="1">Whole organism</tissue>
    </source>
</reference>